<comment type="catalytic activity">
    <reaction evidence="3 4">
        <text>holo-[ACP] + malonyl-CoA = malonyl-[ACP] + CoA</text>
        <dbReference type="Rhea" id="RHEA:41792"/>
        <dbReference type="Rhea" id="RHEA-COMP:9623"/>
        <dbReference type="Rhea" id="RHEA-COMP:9685"/>
        <dbReference type="ChEBI" id="CHEBI:57287"/>
        <dbReference type="ChEBI" id="CHEBI:57384"/>
        <dbReference type="ChEBI" id="CHEBI:64479"/>
        <dbReference type="ChEBI" id="CHEBI:78449"/>
        <dbReference type="EC" id="2.3.1.39"/>
    </reaction>
</comment>
<evidence type="ECO:0000256" key="2">
    <source>
        <dbReference type="ARBA" id="ARBA00023315"/>
    </source>
</evidence>
<dbReference type="Proteomes" id="UP000051291">
    <property type="component" value="Unassembled WGS sequence"/>
</dbReference>
<feature type="domain" description="Malonyl-CoA:ACP transacylase (MAT)" evidence="6">
    <location>
        <begin position="8"/>
        <end position="307"/>
    </location>
</feature>
<gene>
    <name evidence="7" type="ORF">FC64_GL000899</name>
</gene>
<dbReference type="InterPro" id="IPR016035">
    <property type="entry name" value="Acyl_Trfase/lysoPLipase"/>
</dbReference>
<proteinExistence type="inferred from homology"/>
<dbReference type="PANTHER" id="PTHR42681">
    <property type="entry name" value="MALONYL-COA-ACYL CARRIER PROTEIN TRANSACYLASE, MITOCHONDRIAL"/>
    <property type="match status" value="1"/>
</dbReference>
<name>A0A0R1Z9S9_9LACO</name>
<dbReference type="SUPFAM" id="SSF55048">
    <property type="entry name" value="Probable ACP-binding domain of malonyl-CoA ACP transacylase"/>
    <property type="match status" value="1"/>
</dbReference>
<dbReference type="EMBL" id="AYYZ01000029">
    <property type="protein sequence ID" value="KRM51712.1"/>
    <property type="molecule type" value="Genomic_DNA"/>
</dbReference>
<sequence length="320" mass="35374">MTLQWGILFSGQGAQKTGMGLDCYEQSNVFRQVIDASSQELQIDLLKVLRNGNGELDRTRNVQPALVAVSLGFYAMLQHDLPQLDICASVGLSLGEYSALIASGKLPFQAGMRILKVRALAMERDSQAAEGKMYAIVDPQDVVQILTLCQRQCSADQVVQIANYNSPHQIVIGGNAAATRQVAQTIQDQRLAAKVIELRVEGAFHTPLYTGTHHELARVIQNNDFIANSKCVLSNTTGKNFESDSIAATLIDQVVRPTHFGDCLQRMISENQVNATLEIGAGKALSSFARQVDPHLQRERITNYRNYQRFIEKAGEKEWI</sequence>
<evidence type="ECO:0000313" key="8">
    <source>
        <dbReference type="Proteomes" id="UP000051291"/>
    </source>
</evidence>
<dbReference type="AlphaFoldDB" id="A0A0R1Z9S9"/>
<organism evidence="7 8">
    <name type="scientific">Ligilactobacillus araffinosus DSM 20653</name>
    <dbReference type="NCBI Taxonomy" id="1423820"/>
    <lineage>
        <taxon>Bacteria</taxon>
        <taxon>Bacillati</taxon>
        <taxon>Bacillota</taxon>
        <taxon>Bacilli</taxon>
        <taxon>Lactobacillales</taxon>
        <taxon>Lactobacillaceae</taxon>
        <taxon>Ligilactobacillus</taxon>
    </lineage>
</organism>
<dbReference type="EC" id="2.3.1.39" evidence="4"/>
<dbReference type="Gene3D" id="3.30.70.250">
    <property type="entry name" value="Malonyl-CoA ACP transacylase, ACP-binding"/>
    <property type="match status" value="1"/>
</dbReference>
<dbReference type="PATRIC" id="fig|1423820.4.peg.921"/>
<dbReference type="Pfam" id="PF00698">
    <property type="entry name" value="Acyl_transf_1"/>
    <property type="match status" value="1"/>
</dbReference>
<keyword evidence="2 4" id="KW-0012">Acyltransferase</keyword>
<protein>
    <recommendedName>
        <fullName evidence="4">Malonyl CoA-acyl carrier protein transacylase</fullName>
        <ecNumber evidence="4">2.3.1.39</ecNumber>
    </recommendedName>
</protein>
<dbReference type="STRING" id="1423820.FC64_GL000899"/>
<evidence type="ECO:0000256" key="1">
    <source>
        <dbReference type="ARBA" id="ARBA00022679"/>
    </source>
</evidence>
<dbReference type="InterPro" id="IPR016036">
    <property type="entry name" value="Malonyl_transacylase_ACP-bd"/>
</dbReference>
<dbReference type="GO" id="GO:0006633">
    <property type="term" value="P:fatty acid biosynthetic process"/>
    <property type="evidence" value="ECO:0007669"/>
    <property type="project" value="TreeGrafter"/>
</dbReference>
<evidence type="ECO:0000256" key="5">
    <source>
        <dbReference type="PIRSR" id="PIRSR000446-1"/>
    </source>
</evidence>
<comment type="similarity">
    <text evidence="4">Belongs to the fabD family.</text>
</comment>
<dbReference type="InterPro" id="IPR024925">
    <property type="entry name" value="Malonyl_CoA-ACP_transAc"/>
</dbReference>
<feature type="active site" evidence="5">
    <location>
        <position position="205"/>
    </location>
</feature>
<reference evidence="7 8" key="1">
    <citation type="journal article" date="2015" name="Genome Announc.">
        <title>Expanding the biotechnology potential of lactobacilli through comparative genomics of 213 strains and associated genera.</title>
        <authorList>
            <person name="Sun Z."/>
            <person name="Harris H.M."/>
            <person name="McCann A."/>
            <person name="Guo C."/>
            <person name="Argimon S."/>
            <person name="Zhang W."/>
            <person name="Yang X."/>
            <person name="Jeffery I.B."/>
            <person name="Cooney J.C."/>
            <person name="Kagawa T.F."/>
            <person name="Liu W."/>
            <person name="Song Y."/>
            <person name="Salvetti E."/>
            <person name="Wrobel A."/>
            <person name="Rasinkangas P."/>
            <person name="Parkhill J."/>
            <person name="Rea M.C."/>
            <person name="O'Sullivan O."/>
            <person name="Ritari J."/>
            <person name="Douillard F.P."/>
            <person name="Paul Ross R."/>
            <person name="Yang R."/>
            <person name="Briner A.E."/>
            <person name="Felis G.E."/>
            <person name="de Vos W.M."/>
            <person name="Barrangou R."/>
            <person name="Klaenhammer T.R."/>
            <person name="Caufield P.W."/>
            <person name="Cui Y."/>
            <person name="Zhang H."/>
            <person name="O'Toole P.W."/>
        </authorList>
    </citation>
    <scope>NUCLEOTIDE SEQUENCE [LARGE SCALE GENOMIC DNA]</scope>
    <source>
        <strain evidence="7 8">DSM 20653</strain>
    </source>
</reference>
<keyword evidence="8" id="KW-1185">Reference proteome</keyword>
<dbReference type="RefSeq" id="WP_057906771.1">
    <property type="nucleotide sequence ID" value="NZ_AYYZ01000029.1"/>
</dbReference>
<keyword evidence="1 4" id="KW-0808">Transferase</keyword>
<dbReference type="GO" id="GO:0004314">
    <property type="term" value="F:[acyl-carrier-protein] S-malonyltransferase activity"/>
    <property type="evidence" value="ECO:0007669"/>
    <property type="project" value="UniProtKB-EC"/>
</dbReference>
<evidence type="ECO:0000313" key="7">
    <source>
        <dbReference type="EMBL" id="KRM51712.1"/>
    </source>
</evidence>
<dbReference type="InterPro" id="IPR001227">
    <property type="entry name" value="Ac_transferase_dom_sf"/>
</dbReference>
<dbReference type="PANTHER" id="PTHR42681:SF1">
    <property type="entry name" value="MALONYL-COA-ACYL CARRIER PROTEIN TRANSACYLASE, MITOCHONDRIAL"/>
    <property type="match status" value="1"/>
</dbReference>
<dbReference type="SUPFAM" id="SSF52151">
    <property type="entry name" value="FabD/lysophospholipase-like"/>
    <property type="match status" value="1"/>
</dbReference>
<evidence type="ECO:0000256" key="4">
    <source>
        <dbReference type="PIRNR" id="PIRNR000446"/>
    </source>
</evidence>
<dbReference type="InterPro" id="IPR050858">
    <property type="entry name" value="Mal-CoA-ACP_Trans/PKS_FabD"/>
</dbReference>
<comment type="caution">
    <text evidence="7">The sequence shown here is derived from an EMBL/GenBank/DDBJ whole genome shotgun (WGS) entry which is preliminary data.</text>
</comment>
<dbReference type="Gene3D" id="3.40.366.10">
    <property type="entry name" value="Malonyl-Coenzyme A Acyl Carrier Protein, domain 2"/>
    <property type="match status" value="1"/>
</dbReference>
<dbReference type="PIRSF" id="PIRSF000446">
    <property type="entry name" value="Mct"/>
    <property type="match status" value="1"/>
</dbReference>
<evidence type="ECO:0000259" key="6">
    <source>
        <dbReference type="SMART" id="SM00827"/>
    </source>
</evidence>
<accession>A0A0R1Z9S9</accession>
<evidence type="ECO:0000256" key="3">
    <source>
        <dbReference type="ARBA" id="ARBA00048462"/>
    </source>
</evidence>
<dbReference type="SMART" id="SM00827">
    <property type="entry name" value="PKS_AT"/>
    <property type="match status" value="1"/>
</dbReference>
<dbReference type="InterPro" id="IPR014043">
    <property type="entry name" value="Acyl_transferase_dom"/>
</dbReference>
<feature type="active site" evidence="5">
    <location>
        <position position="93"/>
    </location>
</feature>